<feature type="compositionally biased region" description="Basic residues" evidence="1">
    <location>
        <begin position="374"/>
        <end position="392"/>
    </location>
</feature>
<evidence type="ECO:0000256" key="1">
    <source>
        <dbReference type="SAM" id="MobiDB-lite"/>
    </source>
</evidence>
<proteinExistence type="predicted"/>
<gene>
    <name evidence="2" type="ORF">RNJ44_04528</name>
</gene>
<feature type="region of interest" description="Disordered" evidence="1">
    <location>
        <begin position="211"/>
        <end position="239"/>
    </location>
</feature>
<dbReference type="Pfam" id="PF09462">
    <property type="entry name" value="Mus7"/>
    <property type="match status" value="2"/>
</dbReference>
<accession>A0ABR4NV55</accession>
<feature type="compositionally biased region" description="Acidic residues" evidence="1">
    <location>
        <begin position="108"/>
        <end position="121"/>
    </location>
</feature>
<feature type="region of interest" description="Disordered" evidence="1">
    <location>
        <begin position="344"/>
        <end position="393"/>
    </location>
</feature>
<dbReference type="PANTHER" id="PTHR28122">
    <property type="entry name" value="E3 UBIQUITIN-PROTEIN LIGASE SUBSTRATE RECEPTOR MMS22"/>
    <property type="match status" value="1"/>
</dbReference>
<name>A0ABR4NV55_9SACH</name>
<evidence type="ECO:0000313" key="2">
    <source>
        <dbReference type="EMBL" id="KAL3232612.1"/>
    </source>
</evidence>
<sequence length="1391" mass="162025">MDEDEDVVLGSETGDHEILFQQEWERNGTEETETNSVRIVEDIADIAVQDEGLRWSLRKRKAIQKMPYSMDRIKHKQLLQGYDVSIDMNSSQVPRKGRKDRVDTYFELSDDSDSESDFDDSAEIKDTQDLQEDEDGSDPESDSLDIPHHVKHKRLFLELDEDEDEVDAVTIDSSREIPDHDEQIVFRGKKLNLSTGYKGILPKSVWMKTLKGKNAQSKDQSSKRDTRYANMSSKGVAKRRKVQLSTKSENMLDDIIEVDNVEFNNDLVLENYATPRNPVPNMDELEHYYNNKYSGAYNEDFQMLDDPPTGSGLGFSEVIYEDHDISQQDAYSTSESRAIDSMIERAPRMHSLKSNRNPSTKTKKQTNNANKSNSQKRNRVLRINHRSIRKKGSNTTKIAKLNNNEGKNTVTNGKAFVEGLTTADKPVQKPDKKTKKTKLPFGILPPENSVFKKGVHTFNTVVEKTGNNIILQRQSTSDLYSNSLKPDRSDSERGSFLSQCPAIQALIYHKIVSLPDSVKVTVGGKTFVLSRLDTDELQNKLVEIFSTIVEVGASDEEIFQSNIGITTVLLFLNIPSVFDVVNGFHREFRSKLTNLHQKSKPIHFFQLIICQLMLYEISKYANSANKVRESNCNTILNHIVSFFKLFDICYEIVSSQPNDYLNESFHILSMIVDDLDIKAELWERLRRNSFSSSIALILVSIFPTLNPHWDIIFFENNYDSLSKTFRFIKYCNSHYNWDFEDILLLQISRIYKERRFEDFSEEIERSQQNHVISSPLAKIKKLTLFNRYLTILQKTEISDGLIEKITPMSDILVTDTINILMNRVNLIIILSWFSNLNIEKRLNELLKGLISKDYINSKDDNTARLITRSILESFLALIRTSVKNNTNISSKNNIFYQIFKEYIMEREILIQLWSSFLISVRKIASDLPKKNLRNILKLLINTIVIDDEMKRFSKPNSIIMSIFIPHLDYFDDSWIQSRLLSIVERPAKTEKRWINYYCRISKHLIRKSIITFWTFFQYSGIEKDNKNYLYFVNQAVNIADFESLRLIKNEIYDILIGLLYSKKELDYYALLSSILTKDSGTQLEFYPSNDETHLTQITKWLIKILFKYNLYQKVNAIIKETINAYGVQTVTSKHCTDITRYIDTYYRDFLDNYQDLSNLKRQLGIIDSKDDLTLFKEAFKSLDNFRNQMLFLERHVVSVLEEDSGECHESRILQEKILNLLCSPILKNQFKVMKTLFENNIFLEDSHEMSFKSQNVTLYLLKILHEYLNRRLWILESEEHTAVVDIFKCLLSSYPRKRCIIPKLFDSLFSIVEKYLDDILYGEQSYSELESIFLNSFETTTSQQTLQIDMKYDFAKILRDSKLKVDKRDSDEDFSLNNKIANYLEKHRNIT</sequence>
<feature type="region of interest" description="Disordered" evidence="1">
    <location>
        <begin position="108"/>
        <end position="147"/>
    </location>
</feature>
<dbReference type="Proteomes" id="UP001623330">
    <property type="component" value="Unassembled WGS sequence"/>
</dbReference>
<dbReference type="InterPro" id="IPR019021">
    <property type="entry name" value="Mms22"/>
</dbReference>
<dbReference type="EMBL" id="JBEVYD010000005">
    <property type="protein sequence ID" value="KAL3232612.1"/>
    <property type="molecule type" value="Genomic_DNA"/>
</dbReference>
<dbReference type="PANTHER" id="PTHR28122:SF1">
    <property type="entry name" value="E3 UBIQUITIN-PROTEIN LIGASE SUBSTRATE RECEPTOR MMS22"/>
    <property type="match status" value="1"/>
</dbReference>
<protein>
    <submittedName>
        <fullName evidence="2">Uncharacterized protein</fullName>
    </submittedName>
</protein>
<reference evidence="2 3" key="1">
    <citation type="submission" date="2024-05" db="EMBL/GenBank/DDBJ databases">
        <title>Long read based assembly of the Candida bracarensis genome reveals expanded adhesin content.</title>
        <authorList>
            <person name="Marcet-Houben M."/>
            <person name="Ksiezopolska E."/>
            <person name="Gabaldon T."/>
        </authorList>
    </citation>
    <scope>NUCLEOTIDE SEQUENCE [LARGE SCALE GENOMIC DNA]</scope>
    <source>
        <strain evidence="2 3">CBM6</strain>
    </source>
</reference>
<organism evidence="2 3">
    <name type="scientific">Nakaseomyces bracarensis</name>
    <dbReference type="NCBI Taxonomy" id="273131"/>
    <lineage>
        <taxon>Eukaryota</taxon>
        <taxon>Fungi</taxon>
        <taxon>Dikarya</taxon>
        <taxon>Ascomycota</taxon>
        <taxon>Saccharomycotina</taxon>
        <taxon>Saccharomycetes</taxon>
        <taxon>Saccharomycetales</taxon>
        <taxon>Saccharomycetaceae</taxon>
        <taxon>Nakaseomyces</taxon>
    </lineage>
</organism>
<keyword evidence="3" id="KW-1185">Reference proteome</keyword>
<feature type="compositionally biased region" description="Acidic residues" evidence="1">
    <location>
        <begin position="129"/>
        <end position="143"/>
    </location>
</feature>
<evidence type="ECO:0000313" key="3">
    <source>
        <dbReference type="Proteomes" id="UP001623330"/>
    </source>
</evidence>
<comment type="caution">
    <text evidence="2">The sequence shown here is derived from an EMBL/GenBank/DDBJ whole genome shotgun (WGS) entry which is preliminary data.</text>
</comment>